<dbReference type="SUPFAM" id="SSF51182">
    <property type="entry name" value="RmlC-like cupins"/>
    <property type="match status" value="1"/>
</dbReference>
<gene>
    <name evidence="3" type="ORF">GCM10009716_20590</name>
</gene>
<dbReference type="Pfam" id="PF00908">
    <property type="entry name" value="dTDP_sugar_isom"/>
    <property type="match status" value="1"/>
</dbReference>
<comment type="caution">
    <text evidence="3">The sequence shown here is derived from an EMBL/GenBank/DDBJ whole genome shotgun (WGS) entry which is preliminary data.</text>
</comment>
<evidence type="ECO:0000256" key="1">
    <source>
        <dbReference type="ARBA" id="ARBA00010154"/>
    </source>
</evidence>
<organism evidence="3 4">
    <name type="scientific">Streptomyces sodiiphilus</name>
    <dbReference type="NCBI Taxonomy" id="226217"/>
    <lineage>
        <taxon>Bacteria</taxon>
        <taxon>Bacillati</taxon>
        <taxon>Actinomycetota</taxon>
        <taxon>Actinomycetes</taxon>
        <taxon>Kitasatosporales</taxon>
        <taxon>Streptomycetaceae</taxon>
        <taxon>Streptomyces</taxon>
    </lineage>
</organism>
<dbReference type="PANTHER" id="PTHR21047">
    <property type="entry name" value="DTDP-6-DEOXY-D-GLUCOSE-3,5 EPIMERASE"/>
    <property type="match status" value="1"/>
</dbReference>
<dbReference type="CDD" id="cd00438">
    <property type="entry name" value="cupin_RmlC"/>
    <property type="match status" value="1"/>
</dbReference>
<dbReference type="InterPro" id="IPR014710">
    <property type="entry name" value="RmlC-like_jellyroll"/>
</dbReference>
<dbReference type="RefSeq" id="WP_344260697.1">
    <property type="nucleotide sequence ID" value="NZ_BAAAMJ010000018.1"/>
</dbReference>
<sequence>MPAEFRPLNVEGAFVFTPKVFPDDRGLFVSPLQEPAFREALGHRPFRVAQSNHSLSKRGVVRGVHYTLTPPGVAKYVYCPRGRAIDIVVDLRIGSPTFGRWDAVELNSETFQSMYFPVGAGHAFIALEDDTVMSYMISGTYVPEYELAISPLDPQLGLPIPEDITPLMSPRDEAALTLEQARDQSLLPDYATCLEIEAGLHD</sequence>
<protein>
    <submittedName>
        <fullName evidence="3">dTDP-4-dehydrorhamnose 3,5-epimerase</fullName>
    </submittedName>
</protein>
<dbReference type="InterPro" id="IPR011051">
    <property type="entry name" value="RmlC_Cupin_sf"/>
</dbReference>
<reference evidence="4" key="1">
    <citation type="journal article" date="2019" name="Int. J. Syst. Evol. Microbiol.">
        <title>The Global Catalogue of Microorganisms (GCM) 10K type strain sequencing project: providing services to taxonomists for standard genome sequencing and annotation.</title>
        <authorList>
            <consortium name="The Broad Institute Genomics Platform"/>
            <consortium name="The Broad Institute Genome Sequencing Center for Infectious Disease"/>
            <person name="Wu L."/>
            <person name="Ma J."/>
        </authorList>
    </citation>
    <scope>NUCLEOTIDE SEQUENCE [LARGE SCALE GENOMIC DNA]</scope>
    <source>
        <strain evidence="4">JCM 13581</strain>
    </source>
</reference>
<proteinExistence type="inferred from homology"/>
<dbReference type="InterPro" id="IPR000888">
    <property type="entry name" value="RmlC-like"/>
</dbReference>
<dbReference type="PANTHER" id="PTHR21047:SF2">
    <property type="entry name" value="THYMIDINE DIPHOSPHO-4-KETO-RHAMNOSE 3,5-EPIMERASE"/>
    <property type="match status" value="1"/>
</dbReference>
<keyword evidence="2" id="KW-0413">Isomerase</keyword>
<name>A0ABP5AD52_9ACTN</name>
<dbReference type="EMBL" id="BAAAMJ010000018">
    <property type="protein sequence ID" value="GAA1910712.1"/>
    <property type="molecule type" value="Genomic_DNA"/>
</dbReference>
<keyword evidence="4" id="KW-1185">Reference proteome</keyword>
<dbReference type="Gene3D" id="2.60.120.10">
    <property type="entry name" value="Jelly Rolls"/>
    <property type="match status" value="1"/>
</dbReference>
<accession>A0ABP5AD52</accession>
<comment type="similarity">
    <text evidence="1">Belongs to the dTDP-4-dehydrorhamnose 3,5-epimerase family.</text>
</comment>
<evidence type="ECO:0000256" key="2">
    <source>
        <dbReference type="ARBA" id="ARBA00023235"/>
    </source>
</evidence>
<evidence type="ECO:0000313" key="4">
    <source>
        <dbReference type="Proteomes" id="UP001501303"/>
    </source>
</evidence>
<dbReference type="Proteomes" id="UP001501303">
    <property type="component" value="Unassembled WGS sequence"/>
</dbReference>
<evidence type="ECO:0000313" key="3">
    <source>
        <dbReference type="EMBL" id="GAA1910712.1"/>
    </source>
</evidence>